<keyword evidence="5" id="KW-1185">Reference proteome</keyword>
<sequence>MSRLRADLSTLLNTSGLAGGLELGATPYVANSVINYGIGNIAGQTLSGLAPQTLERRIRHAIFTYEPRITRHSLQVSWIANSSEPMADLQFLIQGQLRSGMQVYPFKFCSLWNIQSGAVHIDTPDGAQLHG</sequence>
<dbReference type="PANTHER" id="PTHR38595">
    <property type="entry name" value="CYTOPLASMIC PROTEIN-RELATED"/>
    <property type="match status" value="1"/>
</dbReference>
<dbReference type="KEGG" id="ppsy:AOC04_03950"/>
<evidence type="ECO:0000259" key="1">
    <source>
        <dbReference type="Pfam" id="PF04965"/>
    </source>
</evidence>
<dbReference type="EMBL" id="MPJD01000006">
    <property type="protein sequence ID" value="OKA28035.1"/>
    <property type="molecule type" value="Genomic_DNA"/>
</dbReference>
<evidence type="ECO:0000313" key="5">
    <source>
        <dbReference type="Proteomes" id="UP000186677"/>
    </source>
</evidence>
<evidence type="ECO:0000313" key="3">
    <source>
        <dbReference type="EMBL" id="OKA28035.1"/>
    </source>
</evidence>
<organism evidence="3 4">
    <name type="scientific">Pseudomonas versuta</name>
    <dbReference type="NCBI Taxonomy" id="1788301"/>
    <lineage>
        <taxon>Bacteria</taxon>
        <taxon>Pseudomonadati</taxon>
        <taxon>Pseudomonadota</taxon>
        <taxon>Gammaproteobacteria</taxon>
        <taxon>Pseudomonadales</taxon>
        <taxon>Pseudomonadaceae</taxon>
        <taxon>Pseudomonas</taxon>
    </lineage>
</organism>
<protein>
    <submittedName>
        <fullName evidence="3">Type VI secretion system lysozyme-like protein</fullName>
    </submittedName>
</protein>
<accession>A0A1Q4KGX0</accession>
<dbReference type="Proteomes" id="UP000186677">
    <property type="component" value="Unassembled WGS sequence"/>
</dbReference>
<dbReference type="PANTHER" id="PTHR38595:SF1">
    <property type="entry name" value="TYPE VI SECRETION SYSTEM COMPONENT TSSE1"/>
    <property type="match status" value="1"/>
</dbReference>
<dbReference type="Proteomes" id="UP000185990">
    <property type="component" value="Unassembled WGS sequence"/>
</dbReference>
<dbReference type="InterPro" id="IPR007048">
    <property type="entry name" value="IraD/Gp25-like"/>
</dbReference>
<dbReference type="Pfam" id="PF04965">
    <property type="entry name" value="GPW_gp25"/>
    <property type="match status" value="1"/>
</dbReference>
<accession>A0A0M5LWS5</accession>
<feature type="domain" description="IraD/Gp25-like" evidence="1">
    <location>
        <begin position="4"/>
        <end position="99"/>
    </location>
</feature>
<proteinExistence type="predicted"/>
<dbReference type="InterPro" id="IPR053176">
    <property type="entry name" value="T6SS_TssE1-like"/>
</dbReference>
<dbReference type="EMBL" id="MPJC01000008">
    <property type="protein sequence ID" value="OKA20442.1"/>
    <property type="molecule type" value="Genomic_DNA"/>
</dbReference>
<gene>
    <name evidence="2" type="ORF">BOH73_13965</name>
    <name evidence="3" type="ORF">BOH74_04105</name>
</gene>
<reference evidence="2 5" key="2">
    <citation type="submission" date="2016-11" db="EMBL/GenBank/DDBJ databases">
        <title>Draft genome of Pseudomonas versuta A4R1.5.</title>
        <authorList>
            <person name="See-Too W.-S."/>
        </authorList>
    </citation>
    <scope>NUCLEOTIDE SEQUENCE [LARGE SCALE GENOMIC DNA]</scope>
    <source>
        <strain evidence="2 5">A4R1.5</strain>
    </source>
</reference>
<reference evidence="3 4" key="1">
    <citation type="submission" date="2016-11" db="EMBL/GenBank/DDBJ databases">
        <title>Draft genome of Pseudomonas versuta A4R1.12.</title>
        <authorList>
            <person name="See-Too W.-S."/>
        </authorList>
    </citation>
    <scope>NUCLEOTIDE SEQUENCE [LARGE SCALE GENOMIC DNA]</scope>
    <source>
        <strain evidence="3 4">A4R1.12</strain>
    </source>
</reference>
<name>A0A0M5LWS5_9PSED</name>
<comment type="caution">
    <text evidence="3">The sequence shown here is derived from an EMBL/GenBank/DDBJ whole genome shotgun (WGS) entry which is preliminary data.</text>
</comment>
<evidence type="ECO:0000313" key="4">
    <source>
        <dbReference type="Proteomes" id="UP000185990"/>
    </source>
</evidence>
<evidence type="ECO:0000313" key="2">
    <source>
        <dbReference type="EMBL" id="OKA20442.1"/>
    </source>
</evidence>
<dbReference type="SUPFAM" id="SSF160719">
    <property type="entry name" value="gpW/gp25-like"/>
    <property type="match status" value="1"/>
</dbReference>
<dbReference type="AlphaFoldDB" id="A0A0M5LWS5"/>